<organism evidence="5 6">
    <name type="scientific">Williamsia marianensis</name>
    <dbReference type="NCBI Taxonomy" id="85044"/>
    <lineage>
        <taxon>Bacteria</taxon>
        <taxon>Bacillati</taxon>
        <taxon>Actinomycetota</taxon>
        <taxon>Actinomycetes</taxon>
        <taxon>Mycobacteriales</taxon>
        <taxon>Nocardiaceae</taxon>
        <taxon>Williamsia</taxon>
    </lineage>
</organism>
<comment type="caution">
    <text evidence="5">The sequence shown here is derived from an EMBL/GenBank/DDBJ whole genome shotgun (WGS) entry which is preliminary data.</text>
</comment>
<dbReference type="InterPro" id="IPR035956">
    <property type="entry name" value="RimP_N_sf"/>
</dbReference>
<dbReference type="GO" id="GO:0005829">
    <property type="term" value="C:cytosol"/>
    <property type="evidence" value="ECO:0007669"/>
    <property type="project" value="TreeGrafter"/>
</dbReference>
<feature type="domain" description="Ribosome maturation factor RimP N-terminal" evidence="4">
    <location>
        <begin position="13"/>
        <end position="100"/>
    </location>
</feature>
<dbReference type="GO" id="GO:0000028">
    <property type="term" value="P:ribosomal small subunit assembly"/>
    <property type="evidence" value="ECO:0007669"/>
    <property type="project" value="TreeGrafter"/>
</dbReference>
<gene>
    <name evidence="3" type="primary">rimP</name>
    <name evidence="5" type="ORF">CSW57_23075</name>
</gene>
<dbReference type="HAMAP" id="MF_01077">
    <property type="entry name" value="RimP"/>
    <property type="match status" value="1"/>
</dbReference>
<keyword evidence="1 3" id="KW-0963">Cytoplasm</keyword>
<evidence type="ECO:0000259" key="4">
    <source>
        <dbReference type="Pfam" id="PF02576"/>
    </source>
</evidence>
<dbReference type="InterPro" id="IPR028998">
    <property type="entry name" value="RimP_C"/>
</dbReference>
<evidence type="ECO:0000256" key="1">
    <source>
        <dbReference type="ARBA" id="ARBA00022490"/>
    </source>
</evidence>
<comment type="function">
    <text evidence="3">Required for maturation of 30S ribosomal subunits.</text>
</comment>
<dbReference type="CDD" id="cd01734">
    <property type="entry name" value="YlxS_C"/>
    <property type="match status" value="1"/>
</dbReference>
<dbReference type="PANTHER" id="PTHR33867:SF1">
    <property type="entry name" value="RIBOSOME MATURATION FACTOR RIMP"/>
    <property type="match status" value="1"/>
</dbReference>
<name>A0A2G3PG99_WILMA</name>
<evidence type="ECO:0000256" key="2">
    <source>
        <dbReference type="ARBA" id="ARBA00022517"/>
    </source>
</evidence>
<accession>A0A2G3PG99</accession>
<dbReference type="Gene3D" id="3.30.300.70">
    <property type="entry name" value="RimP-like superfamily, N-terminal"/>
    <property type="match status" value="1"/>
</dbReference>
<evidence type="ECO:0000313" key="5">
    <source>
        <dbReference type="EMBL" id="PHV64820.1"/>
    </source>
</evidence>
<dbReference type="RefSeq" id="WP_099385060.1">
    <property type="nucleotide sequence ID" value="NZ_PEBD01000012.1"/>
</dbReference>
<dbReference type="Pfam" id="PF02576">
    <property type="entry name" value="RimP_N"/>
    <property type="match status" value="1"/>
</dbReference>
<dbReference type="AlphaFoldDB" id="A0A2G3PG99"/>
<proteinExistence type="inferred from homology"/>
<dbReference type="EMBL" id="PEBD01000012">
    <property type="protein sequence ID" value="PHV64820.1"/>
    <property type="molecule type" value="Genomic_DNA"/>
</dbReference>
<dbReference type="Proteomes" id="UP000225108">
    <property type="component" value="Unassembled WGS sequence"/>
</dbReference>
<dbReference type="GO" id="GO:0006412">
    <property type="term" value="P:translation"/>
    <property type="evidence" value="ECO:0007669"/>
    <property type="project" value="TreeGrafter"/>
</dbReference>
<keyword evidence="2 3" id="KW-0690">Ribosome biogenesis</keyword>
<evidence type="ECO:0000313" key="6">
    <source>
        <dbReference type="Proteomes" id="UP000225108"/>
    </source>
</evidence>
<dbReference type="SUPFAM" id="SSF75420">
    <property type="entry name" value="YhbC-like, N-terminal domain"/>
    <property type="match status" value="1"/>
</dbReference>
<protein>
    <recommendedName>
        <fullName evidence="3">Ribosome maturation factor RimP</fullName>
    </recommendedName>
</protein>
<reference evidence="5 6" key="1">
    <citation type="submission" date="2017-10" db="EMBL/GenBank/DDBJ databases">
        <title>The draft genome sequence of Williamsia sp. BULT 1.1 isolated from the semi-arid grassland soils from South Africa.</title>
        <authorList>
            <person name="Kabwe M.H."/>
            <person name="Govender N."/>
            <person name="Mutseka Lunga P."/>
            <person name="Vikram S."/>
            <person name="Makhalanyane T.P."/>
        </authorList>
    </citation>
    <scope>NUCLEOTIDE SEQUENCE [LARGE SCALE GENOMIC DNA]</scope>
    <source>
        <strain evidence="5 6">BULT 1.1</strain>
    </source>
</reference>
<comment type="similarity">
    <text evidence="3">Belongs to the RimP family.</text>
</comment>
<dbReference type="InterPro" id="IPR003728">
    <property type="entry name" value="Ribosome_maturation_RimP"/>
</dbReference>
<evidence type="ECO:0000256" key="3">
    <source>
        <dbReference type="HAMAP-Rule" id="MF_01077"/>
    </source>
</evidence>
<comment type="subcellular location">
    <subcellularLocation>
        <location evidence="3">Cytoplasm</location>
    </subcellularLocation>
</comment>
<dbReference type="PANTHER" id="PTHR33867">
    <property type="entry name" value="RIBOSOME MATURATION FACTOR RIMP"/>
    <property type="match status" value="1"/>
</dbReference>
<dbReference type="NCBIfam" id="NF000930">
    <property type="entry name" value="PRK00092.2-2"/>
    <property type="match status" value="1"/>
</dbReference>
<sequence>MPGAIDQDRISALLEPIAAQNGYDVEELTVSASGAENVVKVVVDRDGGATLDELAALSRSISEVLDAPAESDDSVGDTTAADPVAAFDTYVLEVTSPGVDRPLTAARHWRRAAGRKVVVDLVGEPPERVAGRVGRLAGDENSVSVVIKSGRGLTIREVELAAVRKAFVQVDFGEPSPAELEKCGLDPEQIEARRKGNK</sequence>
<dbReference type="InterPro" id="IPR028989">
    <property type="entry name" value="RimP_N"/>
</dbReference>